<evidence type="ECO:0000256" key="1">
    <source>
        <dbReference type="ARBA" id="ARBA00004370"/>
    </source>
</evidence>
<evidence type="ECO:0000259" key="6">
    <source>
        <dbReference type="Pfam" id="PF01103"/>
    </source>
</evidence>
<reference evidence="9" key="1">
    <citation type="journal article" date="2017" name="Biotechnol. Biofuels">
        <title>Evaluation of environmental bacterial communities as a factor affecting the growth of duckweed Lemna minor.</title>
        <authorList>
            <person name="Ishizawa H."/>
            <person name="Kuroda M."/>
            <person name="Morikawa M."/>
            <person name="Ike M."/>
        </authorList>
    </citation>
    <scope>NUCLEOTIDE SEQUENCE [LARGE SCALE GENOMIC DNA]</scope>
    <source>
        <strain evidence="9">M6</strain>
    </source>
</reference>
<dbReference type="Proteomes" id="UP000278756">
    <property type="component" value="Chromosome 1"/>
</dbReference>
<reference evidence="9" key="2">
    <citation type="journal article" date="2017" name="Plant Physiol. Biochem.">
        <title>Differential oxidative and antioxidative response of duckweed Lemna minor toward plant growth promoting/inhibiting bacteria.</title>
        <authorList>
            <person name="Ishizawa H."/>
            <person name="Kuroda M."/>
            <person name="Morikawa M."/>
            <person name="Ike M."/>
        </authorList>
    </citation>
    <scope>NUCLEOTIDE SEQUENCE [LARGE SCALE GENOMIC DNA]</scope>
    <source>
        <strain evidence="9">M6</strain>
    </source>
</reference>
<keyword evidence="2" id="KW-1134">Transmembrane beta strand</keyword>
<dbReference type="PANTHER" id="PTHR12815:SF42">
    <property type="entry name" value="BACTERIAL SURFACE ANTIGEN (D15) DOMAIN-CONTAINING PROTEIN"/>
    <property type="match status" value="1"/>
</dbReference>
<dbReference type="GO" id="GO:0019867">
    <property type="term" value="C:outer membrane"/>
    <property type="evidence" value="ECO:0007669"/>
    <property type="project" value="InterPro"/>
</dbReference>
<dbReference type="RefSeq" id="WP_197723594.1">
    <property type="nucleotide sequence ID" value="NZ_AP018827.1"/>
</dbReference>
<feature type="chain" id="PRO_5018006671" evidence="5">
    <location>
        <begin position="21"/>
        <end position="725"/>
    </location>
</feature>
<sequence length="725" mass="77877">MRLAAPALMAFTCLAGQATAQTLAQPAPEASPASTPPATDAPLTETPIISDDEFEKALPSLTSPAINPQSVTPAQATEKPATSVITAPAPVVETLELPPLKPDEDPALTAALPPLDSFNPKAAPVILSENQQAIPAIRYDLHIDGLAALDLENRFKDLSALQSGKGSAANAAMLRARLTEDEQTALRLLKGEGYYDAVVVARIEAPILQPGESLQDATGRTQGRVQVRVSARAGERYSLSSVTVKADPTEPPTLIADNLPLKVGDPVDATLIKSAEANLALVLPQQGYPFADLGMRDVLIDPQTRTGDYTLPVTTGPRARFGAIRSEGQRQAFGDDHVRVLSRFESGDLYDSRQVDDLRQALSATGLFASVAVEPVLTEQKNPDGTTVVDLKVTQNAGRPRTLAGDIGFSTGQGLRTELNWTHRNFRPPEGALIASVIAGTQEQGLGVTFRRSNAKRRDRTLQYGAAFNNQAYDSYEAQTVSFSVNVSRVSTPLWQKRWTWSYGAEVLATRETGFSKRRNANVQDDYFYASVPLKLNYDRSDNLLNPVRGWRAGVQSTPTVSLNGGAGNFIANVGSATYYRQVSPKVVLAARAQLASIYGAETSNIAPSRRLYAGGGGSVRGFGYQELGPRDPANNNNPIGGRSSVELAFEARYRMGNIGIVPFIDAGQVYDKEFPPFSDLRFGVGVGARYYTNFGPIRIDIATPISRRDGESPVSLYVGIGQAF</sequence>
<protein>
    <submittedName>
        <fullName evidence="8">Outer membrane protein assembly factor YaeT</fullName>
    </submittedName>
</protein>
<evidence type="ECO:0000256" key="2">
    <source>
        <dbReference type="ARBA" id="ARBA00022452"/>
    </source>
</evidence>
<evidence type="ECO:0000259" key="7">
    <source>
        <dbReference type="Pfam" id="PF07244"/>
    </source>
</evidence>
<dbReference type="Gene3D" id="3.10.20.310">
    <property type="entry name" value="membrane protein fhac"/>
    <property type="match status" value="1"/>
</dbReference>
<evidence type="ECO:0000256" key="4">
    <source>
        <dbReference type="SAM" id="MobiDB-lite"/>
    </source>
</evidence>
<accession>A0A3G9G801</accession>
<dbReference type="Gene3D" id="2.40.160.50">
    <property type="entry name" value="membrane protein fhac: a member of the omp85/tpsb transporter family"/>
    <property type="match status" value="1"/>
</dbReference>
<dbReference type="PANTHER" id="PTHR12815">
    <property type="entry name" value="SORTING AND ASSEMBLY MACHINERY SAMM50 PROTEIN FAMILY MEMBER"/>
    <property type="match status" value="1"/>
</dbReference>
<evidence type="ECO:0000313" key="8">
    <source>
        <dbReference type="EMBL" id="BBF80458.1"/>
    </source>
</evidence>
<keyword evidence="3" id="KW-0472">Membrane</keyword>
<name>A0A3G9G801_9CAUL</name>
<dbReference type="EMBL" id="AP018827">
    <property type="protein sequence ID" value="BBF80458.1"/>
    <property type="molecule type" value="Genomic_DNA"/>
</dbReference>
<dbReference type="AlphaFoldDB" id="A0A3G9G801"/>
<evidence type="ECO:0000256" key="5">
    <source>
        <dbReference type="SAM" id="SignalP"/>
    </source>
</evidence>
<dbReference type="Pfam" id="PF07244">
    <property type="entry name" value="POTRA"/>
    <property type="match status" value="1"/>
</dbReference>
<proteinExistence type="predicted"/>
<dbReference type="Pfam" id="PF01103">
    <property type="entry name" value="Omp85"/>
    <property type="match status" value="1"/>
</dbReference>
<organism evidence="8 9">
    <name type="scientific">Asticcacaulis excentricus</name>
    <dbReference type="NCBI Taxonomy" id="78587"/>
    <lineage>
        <taxon>Bacteria</taxon>
        <taxon>Pseudomonadati</taxon>
        <taxon>Pseudomonadota</taxon>
        <taxon>Alphaproteobacteria</taxon>
        <taxon>Caulobacterales</taxon>
        <taxon>Caulobacteraceae</taxon>
        <taxon>Asticcacaulis</taxon>
    </lineage>
</organism>
<feature type="domain" description="POTRA" evidence="7">
    <location>
        <begin position="320"/>
        <end position="391"/>
    </location>
</feature>
<comment type="subcellular location">
    <subcellularLocation>
        <location evidence="1">Membrane</location>
    </subcellularLocation>
</comment>
<feature type="region of interest" description="Disordered" evidence="4">
    <location>
        <begin position="62"/>
        <end position="82"/>
    </location>
</feature>
<feature type="domain" description="Bacterial surface antigen (D15)" evidence="6">
    <location>
        <begin position="437"/>
        <end position="725"/>
    </location>
</feature>
<feature type="compositionally biased region" description="Low complexity" evidence="4">
    <location>
        <begin position="23"/>
        <end position="42"/>
    </location>
</feature>
<evidence type="ECO:0000313" key="9">
    <source>
        <dbReference type="Proteomes" id="UP000278756"/>
    </source>
</evidence>
<gene>
    <name evidence="8" type="ORF">EM6_1042</name>
</gene>
<feature type="compositionally biased region" description="Polar residues" evidence="4">
    <location>
        <begin position="62"/>
        <end position="75"/>
    </location>
</feature>
<keyword evidence="5" id="KW-0732">Signal</keyword>
<keyword evidence="2" id="KW-0812">Transmembrane</keyword>
<feature type="region of interest" description="Disordered" evidence="4">
    <location>
        <begin position="23"/>
        <end position="45"/>
    </location>
</feature>
<evidence type="ECO:0000256" key="3">
    <source>
        <dbReference type="ARBA" id="ARBA00023136"/>
    </source>
</evidence>
<dbReference type="InterPro" id="IPR039910">
    <property type="entry name" value="D15-like"/>
</dbReference>
<dbReference type="InterPro" id="IPR010827">
    <property type="entry name" value="BamA/TamA_POTRA"/>
</dbReference>
<feature type="signal peptide" evidence="5">
    <location>
        <begin position="1"/>
        <end position="20"/>
    </location>
</feature>
<dbReference type="InterPro" id="IPR000184">
    <property type="entry name" value="Bac_surfAg_D15"/>
</dbReference>